<protein>
    <submittedName>
        <fullName evidence="1">Uncharacterized protein</fullName>
    </submittedName>
</protein>
<evidence type="ECO:0000313" key="2">
    <source>
        <dbReference type="Proteomes" id="UP000238823"/>
    </source>
</evidence>
<dbReference type="Proteomes" id="UP000238823">
    <property type="component" value="Unassembled WGS sequence"/>
</dbReference>
<sequence>MLALTGCKRECECDSDDSLVQFGASEAFGVGAYSAVLAIDEEVRTTCTFELTGEPTVVTAVCDDATVELMVTPGGATFTIPEFLEGAAVSLTVTGADGVWAGSSTIDAAFESRLDNCLCLYGIATGELVPT</sequence>
<reference evidence="1 2" key="1">
    <citation type="submission" date="2018-03" db="EMBL/GenBank/DDBJ databases">
        <title>Draft Genome Sequences of the Obligatory Marine Myxobacteria Enhygromyxa salina SWB007.</title>
        <authorList>
            <person name="Poehlein A."/>
            <person name="Moghaddam J.A."/>
            <person name="Harms H."/>
            <person name="Alanjari M."/>
            <person name="Koenig G.M."/>
            <person name="Daniel R."/>
            <person name="Schaeberle T.F."/>
        </authorList>
    </citation>
    <scope>NUCLEOTIDE SEQUENCE [LARGE SCALE GENOMIC DNA]</scope>
    <source>
        <strain evidence="1 2">SWB007</strain>
    </source>
</reference>
<comment type="caution">
    <text evidence="1">The sequence shown here is derived from an EMBL/GenBank/DDBJ whole genome shotgun (WGS) entry which is preliminary data.</text>
</comment>
<evidence type="ECO:0000313" key="1">
    <source>
        <dbReference type="EMBL" id="PRP99650.1"/>
    </source>
</evidence>
<dbReference type="EMBL" id="PVNL01000120">
    <property type="protein sequence ID" value="PRP99650.1"/>
    <property type="molecule type" value="Genomic_DNA"/>
</dbReference>
<dbReference type="RefSeq" id="WP_106093141.1">
    <property type="nucleotide sequence ID" value="NZ_PVNL01000120.1"/>
</dbReference>
<accession>A0A2S9Y3T0</accession>
<organism evidence="1 2">
    <name type="scientific">Enhygromyxa salina</name>
    <dbReference type="NCBI Taxonomy" id="215803"/>
    <lineage>
        <taxon>Bacteria</taxon>
        <taxon>Pseudomonadati</taxon>
        <taxon>Myxococcota</taxon>
        <taxon>Polyangia</taxon>
        <taxon>Nannocystales</taxon>
        <taxon>Nannocystaceae</taxon>
        <taxon>Enhygromyxa</taxon>
    </lineage>
</organism>
<proteinExistence type="predicted"/>
<name>A0A2S9Y3T0_9BACT</name>
<dbReference type="AlphaFoldDB" id="A0A2S9Y3T0"/>
<gene>
    <name evidence="1" type="ORF">ENSA7_62900</name>
</gene>